<feature type="transmembrane region" description="Helical" evidence="14">
    <location>
        <begin position="103"/>
        <end position="122"/>
    </location>
</feature>
<evidence type="ECO:0000256" key="3">
    <source>
        <dbReference type="ARBA" id="ARBA00012438"/>
    </source>
</evidence>
<gene>
    <name evidence="16" type="ORF">HF394_01870</name>
</gene>
<dbReference type="Proteomes" id="UP000509222">
    <property type="component" value="Chromosome"/>
</dbReference>
<dbReference type="Gene3D" id="1.10.287.130">
    <property type="match status" value="1"/>
</dbReference>
<dbReference type="Gene3D" id="3.30.565.10">
    <property type="entry name" value="Histidine kinase-like ATPase, C-terminal domain"/>
    <property type="match status" value="1"/>
</dbReference>
<feature type="transmembrane region" description="Helical" evidence="14">
    <location>
        <begin position="166"/>
        <end position="189"/>
    </location>
</feature>
<dbReference type="InterPro" id="IPR003594">
    <property type="entry name" value="HATPase_dom"/>
</dbReference>
<dbReference type="GO" id="GO:0071555">
    <property type="term" value="P:cell wall organization"/>
    <property type="evidence" value="ECO:0007669"/>
    <property type="project" value="InterPro"/>
</dbReference>
<evidence type="ECO:0000256" key="5">
    <source>
        <dbReference type="ARBA" id="ARBA00022553"/>
    </source>
</evidence>
<keyword evidence="8" id="KW-0547">Nucleotide-binding</keyword>
<accession>A0A7H8Q7X7</accession>
<comment type="subcellular location">
    <subcellularLocation>
        <location evidence="2">Cell membrane</location>
        <topology evidence="2">Multi-pass membrane protein</topology>
    </subcellularLocation>
</comment>
<dbReference type="EMBL" id="CP051177">
    <property type="protein sequence ID" value="QKX49423.1"/>
    <property type="molecule type" value="Genomic_DNA"/>
</dbReference>
<keyword evidence="4" id="KW-1003">Cell membrane</keyword>
<reference evidence="16 17" key="1">
    <citation type="submission" date="2020-04" db="EMBL/GenBank/DDBJ databases">
        <authorList>
            <person name="Pajer P."/>
            <person name="Broz P."/>
        </authorList>
    </citation>
    <scope>NUCLEOTIDE SEQUENCE [LARGE SCALE GENOMIC DNA]</scope>
    <source>
        <strain evidence="17">NRL-ATB46093</strain>
    </source>
</reference>
<comment type="catalytic activity">
    <reaction evidence="1">
        <text>ATP + protein L-histidine = ADP + protein N-phospho-L-histidine.</text>
        <dbReference type="EC" id="2.7.13.3"/>
    </reaction>
</comment>
<dbReference type="InterPro" id="IPR005467">
    <property type="entry name" value="His_kinase_dom"/>
</dbReference>
<feature type="transmembrane region" description="Helical" evidence="14">
    <location>
        <begin position="12"/>
        <end position="29"/>
    </location>
</feature>
<feature type="transmembrane region" description="Helical" evidence="14">
    <location>
        <begin position="134"/>
        <end position="154"/>
    </location>
</feature>
<evidence type="ECO:0000256" key="9">
    <source>
        <dbReference type="ARBA" id="ARBA00022777"/>
    </source>
</evidence>
<keyword evidence="10" id="KW-0067">ATP-binding</keyword>
<dbReference type="GO" id="GO:0005886">
    <property type="term" value="C:plasma membrane"/>
    <property type="evidence" value="ECO:0007669"/>
    <property type="project" value="UniProtKB-SubCell"/>
</dbReference>
<keyword evidence="11 14" id="KW-1133">Transmembrane helix</keyword>
<dbReference type="EC" id="2.7.13.3" evidence="3"/>
<evidence type="ECO:0000256" key="6">
    <source>
        <dbReference type="ARBA" id="ARBA00022679"/>
    </source>
</evidence>
<feature type="transmembrane region" description="Helical" evidence="14">
    <location>
        <begin position="71"/>
        <end position="91"/>
    </location>
</feature>
<proteinExistence type="predicted"/>
<evidence type="ECO:0000256" key="12">
    <source>
        <dbReference type="ARBA" id="ARBA00023012"/>
    </source>
</evidence>
<dbReference type="InterPro" id="IPR004358">
    <property type="entry name" value="Sig_transdc_His_kin-like_C"/>
</dbReference>
<evidence type="ECO:0000256" key="1">
    <source>
        <dbReference type="ARBA" id="ARBA00000085"/>
    </source>
</evidence>
<dbReference type="CDD" id="cd00082">
    <property type="entry name" value="HisKA"/>
    <property type="match status" value="1"/>
</dbReference>
<evidence type="ECO:0000256" key="8">
    <source>
        <dbReference type="ARBA" id="ARBA00022741"/>
    </source>
</evidence>
<dbReference type="InterPro" id="IPR036097">
    <property type="entry name" value="HisK_dim/P_sf"/>
</dbReference>
<dbReference type="Pfam" id="PF00512">
    <property type="entry name" value="HisKA"/>
    <property type="match status" value="1"/>
</dbReference>
<sequence length="419" mass="47406">MFQMMTGMINNIFFIIFPIVLYQMFAPAGKRNFFVSHRVTLTVLFSVSILLCMFFPYQFLTDDYIFDLRQVPMIVGALYGGPLVSAILFIVSALGRMVIGGDGMYIAILNQLLLAMGVPLLRPFYMRINRAGKVGFVFLITFLSFFFNLIAGYFLFGDPIHDLIDIWLLLMLNQGAITALAALLIEHILRQEYMLNSLMKHEKLETVSHFAASVSHELRNPLQSVKGFLQLMQEQEYSREKRLEFQGTMLEEIEAADQLINDYLLFAKPVQKQLEVLKVESEVEQVLKVMKPYAHWGKVEIRLAEFHGSAKILADKQKLHQALINIIRNGIEAMPDGGTLDIAIKERKNEVSIKVKDAGNGMTKEEIQRLGEPYFSTKSKGTGLGMMVTYSIIRQMGGEIQVSSEKGKGTSFTLSFPLV</sequence>
<dbReference type="SUPFAM" id="SSF55874">
    <property type="entry name" value="ATPase domain of HSP90 chaperone/DNA topoisomerase II/histidine kinase"/>
    <property type="match status" value="1"/>
</dbReference>
<keyword evidence="9 16" id="KW-0418">Kinase</keyword>
<evidence type="ECO:0000256" key="4">
    <source>
        <dbReference type="ARBA" id="ARBA00022475"/>
    </source>
</evidence>
<evidence type="ECO:0000256" key="13">
    <source>
        <dbReference type="ARBA" id="ARBA00023136"/>
    </source>
</evidence>
<keyword evidence="6" id="KW-0808">Transferase</keyword>
<keyword evidence="7 14" id="KW-0812">Transmembrane</keyword>
<organism evidence="16 17">
    <name type="scientific">Planococcus glaciei</name>
    <dbReference type="NCBI Taxonomy" id="459472"/>
    <lineage>
        <taxon>Bacteria</taxon>
        <taxon>Bacillati</taxon>
        <taxon>Bacillota</taxon>
        <taxon>Bacilli</taxon>
        <taxon>Bacillales</taxon>
        <taxon>Caryophanaceae</taxon>
        <taxon>Planococcus</taxon>
    </lineage>
</organism>
<protein>
    <recommendedName>
        <fullName evidence="3">histidine kinase</fullName>
        <ecNumber evidence="3">2.7.13.3</ecNumber>
    </recommendedName>
</protein>
<dbReference type="SMART" id="SM00387">
    <property type="entry name" value="HATPase_c"/>
    <property type="match status" value="1"/>
</dbReference>
<keyword evidence="17" id="KW-1185">Reference proteome</keyword>
<evidence type="ECO:0000256" key="14">
    <source>
        <dbReference type="SAM" id="Phobius"/>
    </source>
</evidence>
<dbReference type="PANTHER" id="PTHR43711:SF28">
    <property type="entry name" value="SENSOR HISTIDINE KINASE YXDK"/>
    <property type="match status" value="1"/>
</dbReference>
<evidence type="ECO:0000256" key="7">
    <source>
        <dbReference type="ARBA" id="ARBA00022692"/>
    </source>
</evidence>
<dbReference type="Pfam" id="PF02518">
    <property type="entry name" value="HATPase_c"/>
    <property type="match status" value="1"/>
</dbReference>
<feature type="transmembrane region" description="Helical" evidence="14">
    <location>
        <begin position="41"/>
        <end position="59"/>
    </location>
</feature>
<dbReference type="PANTHER" id="PTHR43711">
    <property type="entry name" value="TWO-COMPONENT HISTIDINE KINASE"/>
    <property type="match status" value="1"/>
</dbReference>
<dbReference type="InterPro" id="IPR050736">
    <property type="entry name" value="Sensor_HK_Regulatory"/>
</dbReference>
<dbReference type="AlphaFoldDB" id="A0A7H8Q7X7"/>
<keyword evidence="5" id="KW-0597">Phosphoprotein</keyword>
<dbReference type="GO" id="GO:0005524">
    <property type="term" value="F:ATP binding"/>
    <property type="evidence" value="ECO:0007669"/>
    <property type="project" value="UniProtKB-KW"/>
</dbReference>
<feature type="domain" description="Histidine kinase" evidence="15">
    <location>
        <begin position="213"/>
        <end position="419"/>
    </location>
</feature>
<dbReference type="InterPro" id="IPR011620">
    <property type="entry name" value="Sig_transdc_His_kinase_LytS_TM"/>
</dbReference>
<keyword evidence="12" id="KW-0902">Two-component regulatory system</keyword>
<dbReference type="SMART" id="SM00388">
    <property type="entry name" value="HisKA"/>
    <property type="match status" value="1"/>
</dbReference>
<name>A0A7H8Q7X7_9BACL</name>
<dbReference type="InterPro" id="IPR036890">
    <property type="entry name" value="HATPase_C_sf"/>
</dbReference>
<dbReference type="PROSITE" id="PS50109">
    <property type="entry name" value="HIS_KIN"/>
    <property type="match status" value="1"/>
</dbReference>
<dbReference type="GO" id="GO:0000155">
    <property type="term" value="F:phosphorelay sensor kinase activity"/>
    <property type="evidence" value="ECO:0007669"/>
    <property type="project" value="InterPro"/>
</dbReference>
<evidence type="ECO:0000256" key="2">
    <source>
        <dbReference type="ARBA" id="ARBA00004651"/>
    </source>
</evidence>
<evidence type="ECO:0000259" key="15">
    <source>
        <dbReference type="PROSITE" id="PS50109"/>
    </source>
</evidence>
<evidence type="ECO:0000313" key="16">
    <source>
        <dbReference type="EMBL" id="QKX49423.1"/>
    </source>
</evidence>
<reference evidence="17" key="2">
    <citation type="submission" date="2020-06" db="EMBL/GenBank/DDBJ databases">
        <title>Isolation of Planomicrobium glaciei.</title>
        <authorList>
            <person name="Malisova L."/>
            <person name="Safrankova R."/>
            <person name="Jakubu V."/>
            <person name="Spanelova P."/>
        </authorList>
    </citation>
    <scope>NUCLEOTIDE SEQUENCE [LARGE SCALE GENOMIC DNA]</scope>
    <source>
        <strain evidence="17">NRL-ATB46093</strain>
    </source>
</reference>
<dbReference type="PRINTS" id="PR00344">
    <property type="entry name" value="BCTRLSENSOR"/>
</dbReference>
<dbReference type="SUPFAM" id="SSF47384">
    <property type="entry name" value="Homodimeric domain of signal transducing histidine kinase"/>
    <property type="match status" value="1"/>
</dbReference>
<keyword evidence="13 14" id="KW-0472">Membrane</keyword>
<dbReference type="InterPro" id="IPR003661">
    <property type="entry name" value="HisK_dim/P_dom"/>
</dbReference>
<dbReference type="Pfam" id="PF07694">
    <property type="entry name" value="5TM-5TMR_LYT"/>
    <property type="match status" value="1"/>
</dbReference>
<evidence type="ECO:0000256" key="10">
    <source>
        <dbReference type="ARBA" id="ARBA00022840"/>
    </source>
</evidence>
<evidence type="ECO:0000256" key="11">
    <source>
        <dbReference type="ARBA" id="ARBA00022989"/>
    </source>
</evidence>
<evidence type="ECO:0000313" key="17">
    <source>
        <dbReference type="Proteomes" id="UP000509222"/>
    </source>
</evidence>